<evidence type="ECO:0000313" key="1">
    <source>
        <dbReference type="EMBL" id="QUN06452.1"/>
    </source>
</evidence>
<keyword evidence="2" id="KW-1185">Reference proteome</keyword>
<reference evidence="1 2" key="1">
    <citation type="submission" date="2021-04" db="EMBL/GenBank/DDBJ databases">
        <title>Novel species identification of genus Shewanella.</title>
        <authorList>
            <person name="Liu G."/>
        </authorList>
    </citation>
    <scope>NUCLEOTIDE SEQUENCE [LARGE SCALE GENOMIC DNA]</scope>
    <source>
        <strain evidence="1 2">FJAT-54481</strain>
    </source>
</reference>
<dbReference type="InterPro" id="IPR009363">
    <property type="entry name" value="Phage_Mu_Gp16"/>
</dbReference>
<protein>
    <submittedName>
        <fullName evidence="1">Regulatory protein GemA</fullName>
    </submittedName>
</protein>
<sequence length="187" mass="21304">MTHPNAEARKAQLKKLINVGRNVLALDEDVYRAMLQSAVGKQSLREMHLGELEQVMELLKTKGFKPLSKTMRTGVKRRLSKPSGSSKNPVVDKIVAVWINMGKHLVINDSSETALDAYVRRMTTDRIASVRWLSYDQADRVLESLKSWHRRVLVERIKARSGRDCINPDTGRLYGYDAVIESYEFGM</sequence>
<evidence type="ECO:0000313" key="2">
    <source>
        <dbReference type="Proteomes" id="UP000679575"/>
    </source>
</evidence>
<dbReference type="EMBL" id="CP073587">
    <property type="protein sequence ID" value="QUN06452.1"/>
    <property type="molecule type" value="Genomic_DNA"/>
</dbReference>
<gene>
    <name evidence="1" type="ORF">KDN34_03025</name>
</gene>
<organism evidence="1 2">
    <name type="scientific">Shewanella yunxiaonensis</name>
    <dbReference type="NCBI Taxonomy" id="2829809"/>
    <lineage>
        <taxon>Bacteria</taxon>
        <taxon>Pseudomonadati</taxon>
        <taxon>Pseudomonadota</taxon>
        <taxon>Gammaproteobacteria</taxon>
        <taxon>Alteromonadales</taxon>
        <taxon>Shewanellaceae</taxon>
        <taxon>Shewanella</taxon>
    </lineage>
</organism>
<dbReference type="Proteomes" id="UP000679575">
    <property type="component" value="Chromosome"/>
</dbReference>
<dbReference type="RefSeq" id="WP_212595466.1">
    <property type="nucleotide sequence ID" value="NZ_CP073587.1"/>
</dbReference>
<accession>A0ABX7YUI5</accession>
<proteinExistence type="predicted"/>
<dbReference type="Pfam" id="PF06252">
    <property type="entry name" value="GemA"/>
    <property type="match status" value="1"/>
</dbReference>
<name>A0ABX7YUI5_9GAMM</name>